<comment type="caution">
    <text evidence="1">The sequence shown here is derived from an EMBL/GenBank/DDBJ whole genome shotgun (WGS) entry which is preliminary data.</text>
</comment>
<dbReference type="RefSeq" id="WP_023052599.1">
    <property type="nucleotide sequence ID" value="NZ_AWXA01000004.1"/>
</dbReference>
<reference evidence="1 2" key="1">
    <citation type="submission" date="2013-09" db="EMBL/GenBank/DDBJ databases">
        <authorList>
            <person name="Durkin A.S."/>
            <person name="Haft D.R."/>
            <person name="McCorrison J."/>
            <person name="Torralba M."/>
            <person name="Gillis M."/>
            <person name="Haft D.H."/>
            <person name="Methe B."/>
            <person name="Sutton G."/>
            <person name="Nelson K.E."/>
        </authorList>
    </citation>
    <scope>NUCLEOTIDE SEQUENCE [LARGE SCALE GENOMIC DNA]</scope>
    <source>
        <strain evidence="1 2">BV3C16-1</strain>
    </source>
</reference>
<dbReference type="eggNOG" id="ENOG5033D13">
    <property type="taxonomic scope" value="Bacteria"/>
</dbReference>
<sequence length="69" mass="7625">MANRATFCTCTNTVCPYHLQNQDQGCTPCIAGNLRLKEIPNCFFNLVPGSEGRKNDHFSDFAAAVQQSE</sequence>
<evidence type="ECO:0000313" key="1">
    <source>
        <dbReference type="EMBL" id="ERT62425.1"/>
    </source>
</evidence>
<accession>U7USW6</accession>
<keyword evidence="2" id="KW-1185">Reference proteome</keyword>
<dbReference type="PATRIC" id="fig|1111454.3.peg.158"/>
<dbReference type="Proteomes" id="UP000017090">
    <property type="component" value="Unassembled WGS sequence"/>
</dbReference>
<dbReference type="EMBL" id="AWXA01000004">
    <property type="protein sequence ID" value="ERT62425.1"/>
    <property type="molecule type" value="Genomic_DNA"/>
</dbReference>
<organism evidence="1 2">
    <name type="scientific">Megasphaera vaginalis</name>
    <name type="common">ex Srinivasan et al. 2021</name>
    <dbReference type="NCBI Taxonomy" id="1111454"/>
    <lineage>
        <taxon>Bacteria</taxon>
        <taxon>Bacillati</taxon>
        <taxon>Bacillota</taxon>
        <taxon>Negativicutes</taxon>
        <taxon>Veillonellales</taxon>
        <taxon>Veillonellaceae</taxon>
        <taxon>Megasphaera</taxon>
    </lineage>
</organism>
<dbReference type="Pfam" id="PF20095">
    <property type="entry name" value="DUF6485"/>
    <property type="match status" value="1"/>
</dbReference>
<dbReference type="OrthoDB" id="5460858at2"/>
<name>U7USW6_9FIRM</name>
<protein>
    <submittedName>
        <fullName evidence="1">Uncharacterized protein</fullName>
    </submittedName>
</protein>
<proteinExistence type="predicted"/>
<dbReference type="AlphaFoldDB" id="U7USW6"/>
<evidence type="ECO:0000313" key="2">
    <source>
        <dbReference type="Proteomes" id="UP000017090"/>
    </source>
</evidence>
<gene>
    <name evidence="1" type="ORF">HMPREF1250_1335</name>
</gene>